<evidence type="ECO:0000256" key="8">
    <source>
        <dbReference type="ARBA" id="ARBA00023306"/>
    </source>
</evidence>
<feature type="active site" evidence="9">
    <location>
        <position position="249"/>
    </location>
</feature>
<feature type="active site" description="O-(3'-phospho-DNA)-tyrosine intermediate" evidence="9">
    <location>
        <position position="281"/>
    </location>
</feature>
<dbReference type="OrthoDB" id="9801717at2"/>
<dbReference type="PANTHER" id="PTHR30349">
    <property type="entry name" value="PHAGE INTEGRASE-RELATED"/>
    <property type="match status" value="1"/>
</dbReference>
<dbReference type="InterPro" id="IPR011010">
    <property type="entry name" value="DNA_brk_join_enz"/>
</dbReference>
<dbReference type="InterPro" id="IPR044068">
    <property type="entry name" value="CB"/>
</dbReference>
<gene>
    <name evidence="9" type="primary">xerC</name>
    <name evidence="12" type="ORF">Aam_061_015</name>
</gene>
<protein>
    <recommendedName>
        <fullName evidence="9">Tyrosine recombinase XerC</fullName>
    </recommendedName>
</protein>
<dbReference type="GO" id="GO:0009037">
    <property type="term" value="F:tyrosine-based site-specific recombinase activity"/>
    <property type="evidence" value="ECO:0007669"/>
    <property type="project" value="UniProtKB-UniRule"/>
</dbReference>
<dbReference type="GO" id="GO:0051301">
    <property type="term" value="P:cell division"/>
    <property type="evidence" value="ECO:0007669"/>
    <property type="project" value="UniProtKB-KW"/>
</dbReference>
<evidence type="ECO:0000256" key="4">
    <source>
        <dbReference type="ARBA" id="ARBA00022829"/>
    </source>
</evidence>
<evidence type="ECO:0000256" key="5">
    <source>
        <dbReference type="ARBA" id="ARBA00022908"/>
    </source>
</evidence>
<dbReference type="Pfam" id="PF00589">
    <property type="entry name" value="Phage_integrase"/>
    <property type="match status" value="1"/>
</dbReference>
<evidence type="ECO:0000259" key="11">
    <source>
        <dbReference type="PROSITE" id="PS51900"/>
    </source>
</evidence>
<dbReference type="GO" id="GO:0007059">
    <property type="term" value="P:chromosome segregation"/>
    <property type="evidence" value="ECO:0007669"/>
    <property type="project" value="UniProtKB-UniRule"/>
</dbReference>
<name>A0A0D6PHN9_9PROT</name>
<dbReference type="InterPro" id="IPR002104">
    <property type="entry name" value="Integrase_catalytic"/>
</dbReference>
<evidence type="ECO:0000259" key="10">
    <source>
        <dbReference type="PROSITE" id="PS51898"/>
    </source>
</evidence>
<evidence type="ECO:0000256" key="7">
    <source>
        <dbReference type="ARBA" id="ARBA00023172"/>
    </source>
</evidence>
<feature type="domain" description="Core-binding (CB)" evidence="11">
    <location>
        <begin position="1"/>
        <end position="91"/>
    </location>
</feature>
<keyword evidence="3 9" id="KW-0132">Cell division</keyword>
<comment type="function">
    <text evidence="9">Site-specific tyrosine recombinase, which acts by catalyzing the cutting and rejoining of the recombining DNA molecules. The XerC-XerD complex is essential to convert dimers of the bacterial chromosome into monomers to permit their segregation at cell division. It also contributes to the segregational stability of plasmids.</text>
</comment>
<dbReference type="InterPro" id="IPR050090">
    <property type="entry name" value="Tyrosine_recombinase_XerCD"/>
</dbReference>
<keyword evidence="7 9" id="KW-0233">DNA recombination</keyword>
<comment type="caution">
    <text evidence="12">The sequence shown here is derived from an EMBL/GenBank/DDBJ whole genome shotgun (WGS) entry which is preliminary data.</text>
</comment>
<dbReference type="Proteomes" id="UP000032668">
    <property type="component" value="Unassembled WGS sequence"/>
</dbReference>
<dbReference type="InterPro" id="IPR023009">
    <property type="entry name" value="Tyrosine_recombinase_XerC/XerD"/>
</dbReference>
<evidence type="ECO:0000256" key="9">
    <source>
        <dbReference type="HAMAP-Rule" id="MF_01808"/>
    </source>
</evidence>
<evidence type="ECO:0000256" key="6">
    <source>
        <dbReference type="ARBA" id="ARBA00023125"/>
    </source>
</evidence>
<organism evidence="12 13">
    <name type="scientific">Acidocella aminolytica 101 = DSM 11237</name>
    <dbReference type="NCBI Taxonomy" id="1120923"/>
    <lineage>
        <taxon>Bacteria</taxon>
        <taxon>Pseudomonadati</taxon>
        <taxon>Pseudomonadota</taxon>
        <taxon>Alphaproteobacteria</taxon>
        <taxon>Acetobacterales</taxon>
        <taxon>Acidocellaceae</taxon>
        <taxon>Acidocella</taxon>
    </lineage>
</organism>
<accession>A0A0D6PHN9</accession>
<sequence length="300" mass="32832">MSDTLLLEFCSWLGAERRAGAMTVETYARDVQAFFSFCAEHTGETPSVNRLGTLRAADFRAFLARAAAGGDINATRARKLSALRTFFRYLHQRHGVDGTQLSLIARPRPKRPLPKALTPNDALTVTHDIGEATDTALEQARDTALMALLYGAGLRIAEALALNVGHIPAADDALRVTGKGNKQRIVPLLPAVRAAISAWLKLHPNPGREKPLFTGVRGGRLNASVVQKHLRDFRRQSGLPEHATPHALRHSFATHLLAGGADLRSIQELLGHASLSTTQRYTDVETSQLMDVWRRAHPRA</sequence>
<feature type="active site" evidence="9">
    <location>
        <position position="179"/>
    </location>
</feature>
<dbReference type="InterPro" id="IPR013762">
    <property type="entry name" value="Integrase-like_cat_sf"/>
</dbReference>
<dbReference type="PROSITE" id="PS51900">
    <property type="entry name" value="CB"/>
    <property type="match status" value="1"/>
</dbReference>
<keyword evidence="8 9" id="KW-0131">Cell cycle</keyword>
<dbReference type="GO" id="GO:0005737">
    <property type="term" value="C:cytoplasm"/>
    <property type="evidence" value="ECO:0007669"/>
    <property type="project" value="UniProtKB-SubCell"/>
</dbReference>
<keyword evidence="13" id="KW-1185">Reference proteome</keyword>
<dbReference type="GO" id="GO:0006313">
    <property type="term" value="P:DNA transposition"/>
    <property type="evidence" value="ECO:0007669"/>
    <property type="project" value="UniProtKB-UniRule"/>
</dbReference>
<dbReference type="PROSITE" id="PS51898">
    <property type="entry name" value="TYR_RECOMBINASE"/>
    <property type="match status" value="1"/>
</dbReference>
<dbReference type="InterPro" id="IPR004107">
    <property type="entry name" value="Integrase_SAM-like_N"/>
</dbReference>
<feature type="active site" evidence="9">
    <location>
        <position position="246"/>
    </location>
</feature>
<evidence type="ECO:0000256" key="1">
    <source>
        <dbReference type="ARBA" id="ARBA00004496"/>
    </source>
</evidence>
<feature type="active site" evidence="9">
    <location>
        <position position="155"/>
    </location>
</feature>
<dbReference type="SUPFAM" id="SSF56349">
    <property type="entry name" value="DNA breaking-rejoining enzymes"/>
    <property type="match status" value="1"/>
</dbReference>
<dbReference type="SUPFAM" id="SSF47823">
    <property type="entry name" value="lambda integrase-like, N-terminal domain"/>
    <property type="match status" value="1"/>
</dbReference>
<dbReference type="HAMAP" id="MF_01808">
    <property type="entry name" value="Recomb_XerC_XerD"/>
    <property type="match status" value="1"/>
</dbReference>
<keyword evidence="5 9" id="KW-0229">DNA integration</keyword>
<dbReference type="AlphaFoldDB" id="A0A0D6PHN9"/>
<reference evidence="12 13" key="1">
    <citation type="submission" date="2012-11" db="EMBL/GenBank/DDBJ databases">
        <title>Whole genome sequence of Acidocella aminolytica 101 = DSM 11237.</title>
        <authorList>
            <person name="Azuma Y."/>
            <person name="Higashiura N."/>
            <person name="Hirakawa H."/>
            <person name="Matsushita K."/>
        </authorList>
    </citation>
    <scope>NUCLEOTIDE SEQUENCE [LARGE SCALE GENOMIC DNA]</scope>
    <source>
        <strain evidence="13">101 / DSM 11237</strain>
    </source>
</reference>
<dbReference type="GO" id="GO:0003677">
    <property type="term" value="F:DNA binding"/>
    <property type="evidence" value="ECO:0007669"/>
    <property type="project" value="UniProtKB-UniRule"/>
</dbReference>
<evidence type="ECO:0000313" key="12">
    <source>
        <dbReference type="EMBL" id="GAN80896.1"/>
    </source>
</evidence>
<dbReference type="RefSeq" id="WP_048879289.1">
    <property type="nucleotide sequence ID" value="NZ_BANC01000060.1"/>
</dbReference>
<evidence type="ECO:0000256" key="3">
    <source>
        <dbReference type="ARBA" id="ARBA00022618"/>
    </source>
</evidence>
<proteinExistence type="inferred from homology"/>
<comment type="subunit">
    <text evidence="9">Forms a cyclic heterotetrameric complex composed of two molecules of XerC and two molecules of XerD.</text>
</comment>
<keyword evidence="2 9" id="KW-0963">Cytoplasm</keyword>
<dbReference type="Gene3D" id="1.10.150.130">
    <property type="match status" value="1"/>
</dbReference>
<comment type="subcellular location">
    <subcellularLocation>
        <location evidence="1 9">Cytoplasm</location>
    </subcellularLocation>
</comment>
<feature type="active site" evidence="9">
    <location>
        <position position="272"/>
    </location>
</feature>
<evidence type="ECO:0000256" key="2">
    <source>
        <dbReference type="ARBA" id="ARBA00022490"/>
    </source>
</evidence>
<dbReference type="STRING" id="1120923.SAMN02746095_02171"/>
<dbReference type="Pfam" id="PF02899">
    <property type="entry name" value="Phage_int_SAM_1"/>
    <property type="match status" value="1"/>
</dbReference>
<feature type="domain" description="Tyr recombinase" evidence="10">
    <location>
        <begin position="112"/>
        <end position="294"/>
    </location>
</feature>
<comment type="similarity">
    <text evidence="9">Belongs to the 'phage' integrase family. XerC subfamily.</text>
</comment>
<dbReference type="Gene3D" id="1.10.443.10">
    <property type="entry name" value="Intergrase catalytic core"/>
    <property type="match status" value="1"/>
</dbReference>
<keyword evidence="4 9" id="KW-0159">Chromosome partition</keyword>
<dbReference type="InterPro" id="IPR010998">
    <property type="entry name" value="Integrase_recombinase_N"/>
</dbReference>
<evidence type="ECO:0000313" key="13">
    <source>
        <dbReference type="Proteomes" id="UP000032668"/>
    </source>
</evidence>
<dbReference type="EMBL" id="BANC01000060">
    <property type="protein sequence ID" value="GAN80896.1"/>
    <property type="molecule type" value="Genomic_DNA"/>
</dbReference>
<keyword evidence="6 9" id="KW-0238">DNA-binding</keyword>
<dbReference type="PANTHER" id="PTHR30349:SF90">
    <property type="entry name" value="TYROSINE RECOMBINASE XERD"/>
    <property type="match status" value="1"/>
</dbReference>